<keyword evidence="11" id="KW-0966">Cell projection</keyword>
<keyword evidence="5 10" id="KW-0812">Transmembrane</keyword>
<keyword evidence="11" id="KW-0969">Cilium</keyword>
<dbReference type="EMBL" id="JAALLS010000003">
    <property type="protein sequence ID" value="NGP87387.1"/>
    <property type="molecule type" value="Genomic_DNA"/>
</dbReference>
<feature type="transmembrane region" description="Helical" evidence="10">
    <location>
        <begin position="67"/>
        <end position="95"/>
    </location>
</feature>
<evidence type="ECO:0000256" key="9">
    <source>
        <dbReference type="NCBIfam" id="TIGR01400"/>
    </source>
</evidence>
<evidence type="ECO:0000313" key="12">
    <source>
        <dbReference type="Proteomes" id="UP000479132"/>
    </source>
</evidence>
<accession>A0A6M1T088</accession>
<comment type="subcellular location">
    <subcellularLocation>
        <location evidence="10">Cell membrane</location>
        <topology evidence="10">Multi-pass membrane protein</topology>
    </subcellularLocation>
    <subcellularLocation>
        <location evidence="10">Bacterial flagellum basal body</location>
    </subcellularLocation>
</comment>
<feature type="transmembrane region" description="Helical" evidence="10">
    <location>
        <begin position="177"/>
        <end position="200"/>
    </location>
</feature>
<evidence type="ECO:0000256" key="6">
    <source>
        <dbReference type="ARBA" id="ARBA00022989"/>
    </source>
</evidence>
<dbReference type="InterPro" id="IPR006303">
    <property type="entry name" value="FliR"/>
</dbReference>
<dbReference type="PANTHER" id="PTHR30065">
    <property type="entry name" value="FLAGELLAR BIOSYNTHETIC PROTEIN FLIR"/>
    <property type="match status" value="1"/>
</dbReference>
<dbReference type="InterPro" id="IPR002010">
    <property type="entry name" value="T3SS_IM_R"/>
</dbReference>
<keyword evidence="12" id="KW-1185">Reference proteome</keyword>
<dbReference type="AlphaFoldDB" id="A0A6M1T088"/>
<feature type="transmembrane region" description="Helical" evidence="10">
    <location>
        <begin position="212"/>
        <end position="232"/>
    </location>
</feature>
<feature type="transmembrane region" description="Helical" evidence="10">
    <location>
        <begin position="124"/>
        <end position="140"/>
    </location>
</feature>
<comment type="caution">
    <text evidence="11">The sequence shown here is derived from an EMBL/GenBank/DDBJ whole genome shotgun (WGS) entry which is preliminary data.</text>
</comment>
<evidence type="ECO:0000256" key="5">
    <source>
        <dbReference type="ARBA" id="ARBA00022692"/>
    </source>
</evidence>
<dbReference type="Pfam" id="PF01311">
    <property type="entry name" value="Bac_export_1"/>
    <property type="match status" value="1"/>
</dbReference>
<comment type="similarity">
    <text evidence="2 10">Belongs to the FliR/MopE/SpaR family.</text>
</comment>
<evidence type="ECO:0000256" key="3">
    <source>
        <dbReference type="ARBA" id="ARBA00021717"/>
    </source>
</evidence>
<dbReference type="GO" id="GO:0044780">
    <property type="term" value="P:bacterial-type flagellum assembly"/>
    <property type="evidence" value="ECO:0007669"/>
    <property type="project" value="UniProtKB-UniRule"/>
</dbReference>
<evidence type="ECO:0000256" key="7">
    <source>
        <dbReference type="ARBA" id="ARBA00023136"/>
    </source>
</evidence>
<keyword evidence="4 10" id="KW-1003">Cell membrane</keyword>
<dbReference type="NCBIfam" id="TIGR01400">
    <property type="entry name" value="fliR"/>
    <property type="match status" value="1"/>
</dbReference>
<evidence type="ECO:0000256" key="4">
    <source>
        <dbReference type="ARBA" id="ARBA00022475"/>
    </source>
</evidence>
<feature type="transmembrane region" description="Helical" evidence="10">
    <location>
        <begin position="41"/>
        <end position="61"/>
    </location>
</feature>
<keyword evidence="7 10" id="KW-0472">Membrane</keyword>
<organism evidence="11 12">
    <name type="scientific">Fodinibius halophilus</name>
    <dbReference type="NCBI Taxonomy" id="1736908"/>
    <lineage>
        <taxon>Bacteria</taxon>
        <taxon>Pseudomonadati</taxon>
        <taxon>Balneolota</taxon>
        <taxon>Balneolia</taxon>
        <taxon>Balneolales</taxon>
        <taxon>Balneolaceae</taxon>
        <taxon>Fodinibius</taxon>
    </lineage>
</organism>
<keyword evidence="8 10" id="KW-0975">Bacterial flagellum</keyword>
<keyword evidence="6 10" id="KW-1133">Transmembrane helix</keyword>
<dbReference type="Proteomes" id="UP000479132">
    <property type="component" value="Unassembled WGS sequence"/>
</dbReference>
<protein>
    <recommendedName>
        <fullName evidence="3 9">Flagellar biosynthetic protein FliR</fullName>
    </recommendedName>
</protein>
<evidence type="ECO:0000256" key="8">
    <source>
        <dbReference type="ARBA" id="ARBA00023143"/>
    </source>
</evidence>
<comment type="function">
    <text evidence="1 10">Role in flagellar biosynthesis.</text>
</comment>
<evidence type="ECO:0000256" key="1">
    <source>
        <dbReference type="ARBA" id="ARBA00002578"/>
    </source>
</evidence>
<name>A0A6M1T088_9BACT</name>
<evidence type="ECO:0000313" key="11">
    <source>
        <dbReference type="EMBL" id="NGP87387.1"/>
    </source>
</evidence>
<dbReference type="GO" id="GO:0005886">
    <property type="term" value="C:plasma membrane"/>
    <property type="evidence" value="ECO:0007669"/>
    <property type="project" value="UniProtKB-SubCell"/>
</dbReference>
<proteinExistence type="inferred from homology"/>
<dbReference type="GO" id="GO:0006605">
    <property type="term" value="P:protein targeting"/>
    <property type="evidence" value="ECO:0007669"/>
    <property type="project" value="UniProtKB-UniRule"/>
</dbReference>
<dbReference type="PRINTS" id="PR00953">
    <property type="entry name" value="TYPE3IMRPROT"/>
</dbReference>
<evidence type="ECO:0000256" key="2">
    <source>
        <dbReference type="ARBA" id="ARBA00009772"/>
    </source>
</evidence>
<feature type="transmembrane region" description="Helical" evidence="10">
    <location>
        <begin position="6"/>
        <end position="29"/>
    </location>
</feature>
<dbReference type="RefSeq" id="WP_165266098.1">
    <property type="nucleotide sequence ID" value="NZ_JAALLS010000003.1"/>
</dbReference>
<dbReference type="GO" id="GO:0009425">
    <property type="term" value="C:bacterial-type flagellum basal body"/>
    <property type="evidence" value="ECO:0007669"/>
    <property type="project" value="UniProtKB-SubCell"/>
</dbReference>
<evidence type="ECO:0000256" key="10">
    <source>
        <dbReference type="RuleBase" id="RU362071"/>
    </source>
</evidence>
<gene>
    <name evidence="11" type="primary">fliR</name>
    <name evidence="11" type="ORF">G3569_03390</name>
</gene>
<dbReference type="PANTHER" id="PTHR30065:SF8">
    <property type="entry name" value="FLAGELLAR BIOSYNTHETIC PROTEIN FLIR"/>
    <property type="match status" value="1"/>
</dbReference>
<reference evidence="11 12" key="1">
    <citation type="submission" date="2020-02" db="EMBL/GenBank/DDBJ databases">
        <title>Aliifodinibius halophilus 2W32, complete genome.</title>
        <authorList>
            <person name="Li Y."/>
            <person name="Wu S."/>
        </authorList>
    </citation>
    <scope>NUCLEOTIDE SEQUENCE [LARGE SCALE GENOMIC DNA]</scope>
    <source>
        <strain evidence="11 12">2W32</strain>
    </source>
</reference>
<sequence length="258" mass="28314">MSLFSTSYILAVFLIFVRVGSLIMTAPYFNSAAFPKKVKIFLALITSFLLTFVIPSESVIGQVEPTLSFLVTAVVLEALVGIAMGLVGQLVFAGIEMAGQLISLKITLSFAQIVNTMTQQKSDLVGNIFGMLAVLVFLAMDGEKIYIQGLARSFEVIPLNQAELQYAGPFMLEVANYLFRIAVQIAAPFLIVLFILDLSLAIFARVMPQANIMFIAIPIKLLLGFTLLSWILPYLPDAFSSTFDQLFQYLVKVLGVMS</sequence>
<keyword evidence="11" id="KW-0282">Flagellum</keyword>